<proteinExistence type="predicted"/>
<protein>
    <submittedName>
        <fullName evidence="1">Uncharacterized protein</fullName>
    </submittedName>
</protein>
<evidence type="ECO:0000313" key="1">
    <source>
        <dbReference type="EMBL" id="KAA8539527.1"/>
    </source>
</evidence>
<dbReference type="Proteomes" id="UP000325577">
    <property type="component" value="Linkage Group LG14"/>
</dbReference>
<organism evidence="1 2">
    <name type="scientific">Nyssa sinensis</name>
    <dbReference type="NCBI Taxonomy" id="561372"/>
    <lineage>
        <taxon>Eukaryota</taxon>
        <taxon>Viridiplantae</taxon>
        <taxon>Streptophyta</taxon>
        <taxon>Embryophyta</taxon>
        <taxon>Tracheophyta</taxon>
        <taxon>Spermatophyta</taxon>
        <taxon>Magnoliopsida</taxon>
        <taxon>eudicotyledons</taxon>
        <taxon>Gunneridae</taxon>
        <taxon>Pentapetalae</taxon>
        <taxon>asterids</taxon>
        <taxon>Cornales</taxon>
        <taxon>Nyssaceae</taxon>
        <taxon>Nyssa</taxon>
    </lineage>
</organism>
<name>A0A5J5BCT3_9ASTE</name>
<evidence type="ECO:0000313" key="2">
    <source>
        <dbReference type="Proteomes" id="UP000325577"/>
    </source>
</evidence>
<keyword evidence="2" id="KW-1185">Reference proteome</keyword>
<gene>
    <name evidence="1" type="ORF">F0562_026219</name>
</gene>
<reference evidence="1 2" key="1">
    <citation type="submission" date="2019-09" db="EMBL/GenBank/DDBJ databases">
        <title>A chromosome-level genome assembly of the Chinese tupelo Nyssa sinensis.</title>
        <authorList>
            <person name="Yang X."/>
            <person name="Kang M."/>
            <person name="Yang Y."/>
            <person name="Xiong H."/>
            <person name="Wang M."/>
            <person name="Zhang Z."/>
            <person name="Wang Z."/>
            <person name="Wu H."/>
            <person name="Ma T."/>
            <person name="Liu J."/>
            <person name="Xi Z."/>
        </authorList>
    </citation>
    <scope>NUCLEOTIDE SEQUENCE [LARGE SCALE GENOMIC DNA]</scope>
    <source>
        <strain evidence="1">J267</strain>
        <tissue evidence="1">Leaf</tissue>
    </source>
</reference>
<accession>A0A5J5BCT3</accession>
<sequence length="80" mass="9151">MQAGGQMIYPSMPEFFGLEQFPLVSDFTWSFQQWVNLAWFTGLQTWKGETPSYQTPDSPNHAAQECNTLEEASSDEIKNQ</sequence>
<dbReference type="AlphaFoldDB" id="A0A5J5BCT3"/>
<dbReference type="EMBL" id="CM018037">
    <property type="protein sequence ID" value="KAA8539527.1"/>
    <property type="molecule type" value="Genomic_DNA"/>
</dbReference>